<organism evidence="1 2">
    <name type="scientific">Lacinutrix gracilariae</name>
    <dbReference type="NCBI Taxonomy" id="1747198"/>
    <lineage>
        <taxon>Bacteria</taxon>
        <taxon>Pseudomonadati</taxon>
        <taxon>Bacteroidota</taxon>
        <taxon>Flavobacteriia</taxon>
        <taxon>Flavobacteriales</taxon>
        <taxon>Flavobacteriaceae</taxon>
        <taxon>Lacinutrix</taxon>
    </lineage>
</organism>
<dbReference type="RefSeq" id="WP_379904938.1">
    <property type="nucleotide sequence ID" value="NZ_JBHULM010000011.1"/>
</dbReference>
<accession>A0ABW5K679</accession>
<protein>
    <recommendedName>
        <fullName evidence="3">Lipoprotein SmpA/OmlA domain-containing protein</fullName>
    </recommendedName>
</protein>
<evidence type="ECO:0008006" key="3">
    <source>
        <dbReference type="Google" id="ProtNLM"/>
    </source>
</evidence>
<comment type="caution">
    <text evidence="1">The sequence shown here is derived from an EMBL/GenBank/DDBJ whole genome shotgun (WGS) entry which is preliminary data.</text>
</comment>
<sequence length="119" mass="13843">MNIKLKRNDKIGLFFFLAFVLSTSLTWLFEERFNAEQWHSQPLTRYKMVEDIIESNILIGKTKQEVILLLGEAIPSSLNGKEHLVYALGKPPSFFEPKNEILVVIFENHLVIKVIQQQE</sequence>
<reference evidence="2" key="1">
    <citation type="journal article" date="2019" name="Int. J. Syst. Evol. Microbiol.">
        <title>The Global Catalogue of Microorganisms (GCM) 10K type strain sequencing project: providing services to taxonomists for standard genome sequencing and annotation.</title>
        <authorList>
            <consortium name="The Broad Institute Genomics Platform"/>
            <consortium name="The Broad Institute Genome Sequencing Center for Infectious Disease"/>
            <person name="Wu L."/>
            <person name="Ma J."/>
        </authorList>
    </citation>
    <scope>NUCLEOTIDE SEQUENCE [LARGE SCALE GENOMIC DNA]</scope>
    <source>
        <strain evidence="2">KCTC 42808</strain>
    </source>
</reference>
<evidence type="ECO:0000313" key="2">
    <source>
        <dbReference type="Proteomes" id="UP001597467"/>
    </source>
</evidence>
<dbReference type="Proteomes" id="UP001597467">
    <property type="component" value="Unassembled WGS sequence"/>
</dbReference>
<evidence type="ECO:0000313" key="1">
    <source>
        <dbReference type="EMBL" id="MFD2543246.1"/>
    </source>
</evidence>
<keyword evidence="2" id="KW-1185">Reference proteome</keyword>
<proteinExistence type="predicted"/>
<dbReference type="EMBL" id="JBHULM010000011">
    <property type="protein sequence ID" value="MFD2543246.1"/>
    <property type="molecule type" value="Genomic_DNA"/>
</dbReference>
<name>A0ABW5K679_9FLAO</name>
<gene>
    <name evidence="1" type="ORF">ACFSSB_13010</name>
</gene>